<evidence type="ECO:0000256" key="1">
    <source>
        <dbReference type="ARBA" id="ARBA00022801"/>
    </source>
</evidence>
<dbReference type="InterPro" id="IPR001375">
    <property type="entry name" value="Peptidase_S9_cat"/>
</dbReference>
<name>A0ABU9L1Z9_9FLAO</name>
<dbReference type="InterPro" id="IPR002470">
    <property type="entry name" value="Peptidase_S9A"/>
</dbReference>
<dbReference type="Proteomes" id="UP001474120">
    <property type="component" value="Unassembled WGS sequence"/>
</dbReference>
<dbReference type="InterPro" id="IPR011042">
    <property type="entry name" value="6-blade_b-propeller_TolB-like"/>
</dbReference>
<dbReference type="PANTHER" id="PTHR42776:SF27">
    <property type="entry name" value="DIPEPTIDYL PEPTIDASE FAMILY MEMBER 6"/>
    <property type="match status" value="1"/>
</dbReference>
<dbReference type="RefSeq" id="WP_342160592.1">
    <property type="nucleotide sequence ID" value="NZ_JBCDNA010000002.1"/>
</dbReference>
<comment type="caution">
    <text evidence="5">The sequence shown here is derived from an EMBL/GenBank/DDBJ whole genome shotgun (WGS) entry which is preliminary data.</text>
</comment>
<feature type="domain" description="Dipeptidylpeptidase IV N-terminal" evidence="4">
    <location>
        <begin position="46"/>
        <end position="145"/>
    </location>
</feature>
<feature type="domain" description="Peptidase S9 prolyl oligopeptidase catalytic" evidence="3">
    <location>
        <begin position="409"/>
        <end position="616"/>
    </location>
</feature>
<evidence type="ECO:0000313" key="5">
    <source>
        <dbReference type="EMBL" id="MEL4456452.1"/>
    </source>
</evidence>
<dbReference type="EC" id="3.4.-.-" evidence="5"/>
<dbReference type="Gene3D" id="2.120.10.30">
    <property type="entry name" value="TolB, C-terminal domain"/>
    <property type="match status" value="1"/>
</dbReference>
<evidence type="ECO:0000313" key="6">
    <source>
        <dbReference type="Proteomes" id="UP001474120"/>
    </source>
</evidence>
<organism evidence="5 6">
    <name type="scientific">Lutimonas vermicola</name>
    <dbReference type="NCBI Taxonomy" id="414288"/>
    <lineage>
        <taxon>Bacteria</taxon>
        <taxon>Pseudomonadati</taxon>
        <taxon>Bacteroidota</taxon>
        <taxon>Flavobacteriia</taxon>
        <taxon>Flavobacteriales</taxon>
        <taxon>Flavobacteriaceae</taxon>
        <taxon>Lutimonas</taxon>
    </lineage>
</organism>
<accession>A0ABU9L1Z9</accession>
<dbReference type="Gene3D" id="3.40.50.1820">
    <property type="entry name" value="alpha/beta hydrolase"/>
    <property type="match status" value="1"/>
</dbReference>
<dbReference type="PANTHER" id="PTHR42776">
    <property type="entry name" value="SERINE PEPTIDASE S9 FAMILY MEMBER"/>
    <property type="match status" value="1"/>
</dbReference>
<evidence type="ECO:0000256" key="2">
    <source>
        <dbReference type="SAM" id="SignalP"/>
    </source>
</evidence>
<keyword evidence="1 5" id="KW-0378">Hydrolase</keyword>
<keyword evidence="6" id="KW-1185">Reference proteome</keyword>
<feature type="chain" id="PRO_5046592070" evidence="2">
    <location>
        <begin position="22"/>
        <end position="619"/>
    </location>
</feature>
<dbReference type="Pfam" id="PF00326">
    <property type="entry name" value="Peptidase_S9"/>
    <property type="match status" value="1"/>
</dbReference>
<sequence>MKSITKILLPAILIVSIHAMAQESSDELATKIEAMAKVGACYSPSFSPDASEIVFISNMSGTPQLWKMPSSGGWPVQLTNFNDPVSNASWSPQRDRIAFQLAPGGGMNSQIYLINSDGSELEQITSGGKSNNWVGDWSDDGNYLSYSSNEKNPTGMDSYLYNVPAKSIEYYFKNQGIGRIADIGKKNDQFLVSRLASRGSNDLYLIDKNSNETLLTEHSGPGSFYGKFAPNGEIYMGSNLDRDKIAFSKIKDENIKILSEREDSELESFVINKSGSIALLIWNVAGRNEVSVFDMERQKESRTLKMPVELIGDIEFSFDDRYFLFTGSGSREPANIWQYDMEKESFKKLTESPHPGIVLDELVVPKLVKFKSFDGLELSGWLYEPKTGKKPYPTVISYHGGPEGQSRPYFSYTFQALLSQGIAVFSPNVRGSSGFGKQFVNLDNGPLRTNGVKDIEACFNYIVDSGFTDKDRVGIMGGSYGGYMVMAGITEYPDMFAGAANLFGVVNFITFFEETEPWMAEISKVEYGDPDNEADMLIALSPINKVDIVKTPTIVLHGANDTNVPVVEAEQVVENLKQRNIPVEYVLFPDEGHGWRKTPNKVTSTVSIVNWFKKYLVDQ</sequence>
<dbReference type="InterPro" id="IPR029058">
    <property type="entry name" value="AB_hydrolase_fold"/>
</dbReference>
<dbReference type="InterPro" id="IPR002469">
    <property type="entry name" value="Peptidase_S9B_N"/>
</dbReference>
<dbReference type="SUPFAM" id="SSF53474">
    <property type="entry name" value="alpha/beta-Hydrolases"/>
    <property type="match status" value="1"/>
</dbReference>
<gene>
    <name evidence="5" type="ORF">AABB81_11125</name>
</gene>
<protein>
    <submittedName>
        <fullName evidence="5">S9 family peptidase</fullName>
        <ecNumber evidence="5">3.4.-.-</ecNumber>
    </submittedName>
</protein>
<keyword evidence="2" id="KW-0732">Signal</keyword>
<reference evidence="5 6" key="1">
    <citation type="submission" date="2024-04" db="EMBL/GenBank/DDBJ databases">
        <title>whole genome sequencing of Lutimonas vermicola strain IMCC1616.</title>
        <authorList>
            <person name="Bae S.S."/>
        </authorList>
    </citation>
    <scope>NUCLEOTIDE SEQUENCE [LARGE SCALE GENOMIC DNA]</scope>
    <source>
        <strain evidence="5 6">IMCC1616</strain>
    </source>
</reference>
<dbReference type="Pfam" id="PF00930">
    <property type="entry name" value="DPPIV_N"/>
    <property type="match status" value="1"/>
</dbReference>
<dbReference type="PRINTS" id="PR00862">
    <property type="entry name" value="PROLIGOPTASE"/>
</dbReference>
<feature type="signal peptide" evidence="2">
    <location>
        <begin position="1"/>
        <end position="21"/>
    </location>
</feature>
<dbReference type="GO" id="GO:0016787">
    <property type="term" value="F:hydrolase activity"/>
    <property type="evidence" value="ECO:0007669"/>
    <property type="project" value="UniProtKB-KW"/>
</dbReference>
<evidence type="ECO:0000259" key="3">
    <source>
        <dbReference type="Pfam" id="PF00326"/>
    </source>
</evidence>
<dbReference type="SUPFAM" id="SSF50993">
    <property type="entry name" value="Peptidase/esterase 'gauge' domain"/>
    <property type="match status" value="1"/>
</dbReference>
<evidence type="ECO:0000259" key="4">
    <source>
        <dbReference type="Pfam" id="PF00930"/>
    </source>
</evidence>
<proteinExistence type="predicted"/>
<dbReference type="EMBL" id="JBCDNA010000002">
    <property type="protein sequence ID" value="MEL4456452.1"/>
    <property type="molecule type" value="Genomic_DNA"/>
</dbReference>